<proteinExistence type="predicted"/>
<name>A0ABU8TR87_9HYPH</name>
<dbReference type="EMBL" id="JBAKIA010000024">
    <property type="protein sequence ID" value="MEJ8476678.1"/>
    <property type="molecule type" value="Genomic_DNA"/>
</dbReference>
<evidence type="ECO:0000256" key="5">
    <source>
        <dbReference type="ARBA" id="ARBA00022764"/>
    </source>
</evidence>
<evidence type="ECO:0000256" key="1">
    <source>
        <dbReference type="ARBA" id="ARBA00004418"/>
    </source>
</evidence>
<evidence type="ECO:0000313" key="9">
    <source>
        <dbReference type="EMBL" id="MEJ8473706.1"/>
    </source>
</evidence>
<comment type="caution">
    <text evidence="10">The sequence shown here is derived from an EMBL/GenBank/DDBJ whole genome shotgun (WGS) entry which is preliminary data.</text>
</comment>
<dbReference type="InterPro" id="IPR031811">
    <property type="entry name" value="ALGX/ALGJ_SGNH-like"/>
</dbReference>
<reference evidence="10 11" key="1">
    <citation type="submission" date="2024-02" db="EMBL/GenBank/DDBJ databases">
        <title>Roseibium algae sp. nov., isolated from marine alga (Grateloupia sp.), showing potential in myo-inositol conversion.</title>
        <authorList>
            <person name="Wang Y."/>
        </authorList>
    </citation>
    <scope>NUCLEOTIDE SEQUENCE [LARGE SCALE GENOMIC DNA]</scope>
    <source>
        <strain evidence="10 11">H3510</strain>
    </source>
</reference>
<keyword evidence="11" id="KW-1185">Reference proteome</keyword>
<evidence type="ECO:0000313" key="11">
    <source>
        <dbReference type="Proteomes" id="UP001385499"/>
    </source>
</evidence>
<dbReference type="EMBL" id="JBAKIA010000003">
    <property type="protein sequence ID" value="MEJ8473706.1"/>
    <property type="molecule type" value="Genomic_DNA"/>
</dbReference>
<evidence type="ECO:0000256" key="7">
    <source>
        <dbReference type="SAM" id="Phobius"/>
    </source>
</evidence>
<comment type="subcellular location">
    <subcellularLocation>
        <location evidence="1">Periplasm</location>
    </subcellularLocation>
</comment>
<evidence type="ECO:0000256" key="3">
    <source>
        <dbReference type="ARBA" id="ARBA00022679"/>
    </source>
</evidence>
<keyword evidence="7" id="KW-0812">Transmembrane</keyword>
<keyword evidence="4" id="KW-0732">Signal</keyword>
<comment type="pathway">
    <text evidence="2">Glycan biosynthesis; alginate biosynthesis.</text>
</comment>
<protein>
    <recommendedName>
        <fullName evidence="8">AlgX/AlgJ SGNH hydrolase-like domain-containing protein</fullName>
    </recommendedName>
</protein>
<evidence type="ECO:0000256" key="4">
    <source>
        <dbReference type="ARBA" id="ARBA00022729"/>
    </source>
</evidence>
<evidence type="ECO:0000256" key="2">
    <source>
        <dbReference type="ARBA" id="ARBA00005182"/>
    </source>
</evidence>
<evidence type="ECO:0000256" key="6">
    <source>
        <dbReference type="ARBA" id="ARBA00022841"/>
    </source>
</evidence>
<gene>
    <name evidence="9" type="ORF">V6575_06370</name>
    <name evidence="10" type="ORF">V6575_21565</name>
</gene>
<evidence type="ECO:0000313" key="10">
    <source>
        <dbReference type="EMBL" id="MEJ8476678.1"/>
    </source>
</evidence>
<evidence type="ECO:0000259" key="8">
    <source>
        <dbReference type="Pfam" id="PF16822"/>
    </source>
</evidence>
<keyword evidence="5" id="KW-0574">Periplasm</keyword>
<keyword evidence="6" id="KW-0016">Alginate biosynthesis</keyword>
<feature type="domain" description="AlgX/AlgJ SGNH hydrolase-like" evidence="8">
    <location>
        <begin position="106"/>
        <end position="368"/>
    </location>
</feature>
<keyword evidence="7" id="KW-1133">Transmembrane helix</keyword>
<accession>A0ABU8TR87</accession>
<dbReference type="Proteomes" id="UP001385499">
    <property type="component" value="Unassembled WGS sequence"/>
</dbReference>
<keyword evidence="3" id="KW-0808">Transferase</keyword>
<feature type="transmembrane region" description="Helical" evidence="7">
    <location>
        <begin position="25"/>
        <end position="46"/>
    </location>
</feature>
<dbReference type="RefSeq" id="WP_340273365.1">
    <property type="nucleotide sequence ID" value="NZ_JBAKIA010000003.1"/>
</dbReference>
<organism evidence="10 11">
    <name type="scientific">Roseibium algae</name>
    <dbReference type="NCBI Taxonomy" id="3123038"/>
    <lineage>
        <taxon>Bacteria</taxon>
        <taxon>Pseudomonadati</taxon>
        <taxon>Pseudomonadota</taxon>
        <taxon>Alphaproteobacteria</taxon>
        <taxon>Hyphomicrobiales</taxon>
        <taxon>Stappiaceae</taxon>
        <taxon>Roseibium</taxon>
    </lineage>
</organism>
<sequence>MPIRQFNLSAMSGSGDNPVTTTIKYLPTLFCAAMCGLGIYAFVHFWTSDAMVEHRRQPVDYEDIIKGREALALEEIYKEEFPIRDFATGLMNTISFGVFDEARKGLVKGADGWLFSDEEFTWNRESTETLNEHLKFIEETVFDLSHKGITVVAVLIPEKADIYSDNLGRIDQPAARTVYYETVRQRLLAMEHLKVPDLRARFQDAREFESVFLKADTHWTVFGAGVAAKAVAETLAGSVDLKETAYELKPQAVTAHMGDLYNFAKFSVFSPYFDQSAEQVTRLDAVAAELGLDDLFAEDSAGPEVALVGSSYSANPLWSFESQLRAVTRTDLINLAAEGEGPFKPMETFLKEERAKLPQLKVVIWELPLRYFDEPKF</sequence>
<dbReference type="Pfam" id="PF16822">
    <property type="entry name" value="ALGX"/>
    <property type="match status" value="1"/>
</dbReference>
<keyword evidence="7" id="KW-0472">Membrane</keyword>